<evidence type="ECO:0000256" key="1">
    <source>
        <dbReference type="SAM" id="MobiDB-lite"/>
    </source>
</evidence>
<proteinExistence type="predicted"/>
<evidence type="ECO:0000313" key="2">
    <source>
        <dbReference type="EMBL" id="KAJ7084883.1"/>
    </source>
</evidence>
<feature type="region of interest" description="Disordered" evidence="1">
    <location>
        <begin position="100"/>
        <end position="143"/>
    </location>
</feature>
<feature type="region of interest" description="Disordered" evidence="1">
    <location>
        <begin position="1"/>
        <end position="25"/>
    </location>
</feature>
<dbReference type="EMBL" id="JARJCN010000036">
    <property type="protein sequence ID" value="KAJ7084883.1"/>
    <property type="molecule type" value="Genomic_DNA"/>
</dbReference>
<organism evidence="2 3">
    <name type="scientific">Mycena belliarum</name>
    <dbReference type="NCBI Taxonomy" id="1033014"/>
    <lineage>
        <taxon>Eukaryota</taxon>
        <taxon>Fungi</taxon>
        <taxon>Dikarya</taxon>
        <taxon>Basidiomycota</taxon>
        <taxon>Agaricomycotina</taxon>
        <taxon>Agaricomycetes</taxon>
        <taxon>Agaricomycetidae</taxon>
        <taxon>Agaricales</taxon>
        <taxon>Marasmiineae</taxon>
        <taxon>Mycenaceae</taxon>
        <taxon>Mycena</taxon>
    </lineage>
</organism>
<evidence type="ECO:0000313" key="3">
    <source>
        <dbReference type="Proteomes" id="UP001222325"/>
    </source>
</evidence>
<comment type="caution">
    <text evidence="2">The sequence shown here is derived from an EMBL/GenBank/DDBJ whole genome shotgun (WGS) entry which is preliminary data.</text>
</comment>
<accession>A0AAD6U1B7</accession>
<name>A0AAD6U1B7_9AGAR</name>
<gene>
    <name evidence="2" type="ORF">B0H15DRAFT_951368</name>
</gene>
<reference evidence="2" key="1">
    <citation type="submission" date="2023-03" db="EMBL/GenBank/DDBJ databases">
        <title>Massive genome expansion in bonnet fungi (Mycena s.s.) driven by repeated elements and novel gene families across ecological guilds.</title>
        <authorList>
            <consortium name="Lawrence Berkeley National Laboratory"/>
            <person name="Harder C.B."/>
            <person name="Miyauchi S."/>
            <person name="Viragh M."/>
            <person name="Kuo A."/>
            <person name="Thoen E."/>
            <person name="Andreopoulos B."/>
            <person name="Lu D."/>
            <person name="Skrede I."/>
            <person name="Drula E."/>
            <person name="Henrissat B."/>
            <person name="Morin E."/>
            <person name="Kohler A."/>
            <person name="Barry K."/>
            <person name="LaButti K."/>
            <person name="Morin E."/>
            <person name="Salamov A."/>
            <person name="Lipzen A."/>
            <person name="Mereny Z."/>
            <person name="Hegedus B."/>
            <person name="Baldrian P."/>
            <person name="Stursova M."/>
            <person name="Weitz H."/>
            <person name="Taylor A."/>
            <person name="Grigoriev I.V."/>
            <person name="Nagy L.G."/>
            <person name="Martin F."/>
            <person name="Kauserud H."/>
        </authorList>
    </citation>
    <scope>NUCLEOTIDE SEQUENCE</scope>
    <source>
        <strain evidence="2">CBHHK173m</strain>
    </source>
</reference>
<keyword evidence="3" id="KW-1185">Reference proteome</keyword>
<protein>
    <submittedName>
        <fullName evidence="2">Uncharacterized protein</fullName>
    </submittedName>
</protein>
<feature type="compositionally biased region" description="Low complexity" evidence="1">
    <location>
        <begin position="1"/>
        <end position="14"/>
    </location>
</feature>
<sequence>MPPRSSPDTSTPDSIFSEEPDAPDPDVQAISYHVSTTTTITGLPPYEQTQLLRAYRTRFYQSVHTPTCQVAEVARATDYGVFLSYDLCCQYYKNLHALDTADSHSDPDWETGAPDDGDDDTVPALLPLTPSDSGDAVLPPAGIPPAPAEPALRSGLEDGEHVERAWAYMNPPSGSGRHMGAAFRRDQLDVDGNFHSLRIISLDEGVRDVLCDCADGEHSAYVRSRAYAFPDAIGNVVVKKSKTLLWPLN</sequence>
<dbReference type="AlphaFoldDB" id="A0AAD6U1B7"/>
<dbReference type="Proteomes" id="UP001222325">
    <property type="component" value="Unassembled WGS sequence"/>
</dbReference>